<dbReference type="Pfam" id="PF12399">
    <property type="entry name" value="BCA_ABC_TP_C"/>
    <property type="match status" value="1"/>
</dbReference>
<dbReference type="PANTHER" id="PTHR45772:SF10">
    <property type="entry name" value="LIPOPOLYSACCHARIDE EXPORT SYSTEM ATP-BINDING PROTEIN LPTB"/>
    <property type="match status" value="1"/>
</dbReference>
<name>A0ABN6VBN7_9HYPH</name>
<keyword evidence="6" id="KW-1003">Cell membrane</keyword>
<sequence length="333" mass="36263">MTRFAGLATRLRAAAQSLTGPIGALQARLGKTTPSHKKDDLAEADWRGEDAAENLGAFPEDARVWAQPKSADPSGDPSAFTAGSYLEDPGYDGQGLLSVHNLAKAYKSRRVVEDVSLHVARGEAVGLLGPNGAGKTTVFYMITGLVKPDKGVVSLDGYDVTPLPMYRRARLGIGYLPQETSVFRGLSVEDNILAVLEITQPDEKKRKDELEGLLDEFRLTRMRHTPAVALSGGERRRCEIARALAGHPSFMLLDEPFAGIDPIAVGGIQDLVRHLKARGIGVLITDHSVRETLGLTDRAYIIYNGHVLTEGRPEEIVANPDVRRIYLGEDFRM</sequence>
<evidence type="ECO:0000256" key="15">
    <source>
        <dbReference type="SAM" id="MobiDB-lite"/>
    </source>
</evidence>
<evidence type="ECO:0000256" key="10">
    <source>
        <dbReference type="ARBA" id="ARBA00022840"/>
    </source>
</evidence>
<evidence type="ECO:0000256" key="2">
    <source>
        <dbReference type="ARBA" id="ARBA00004515"/>
    </source>
</evidence>
<comment type="subunit">
    <text evidence="14">Component of the lipopolysaccharide transport and assembly complex. The LptBFG transporter is composed of two ATP-binding proteins (LptB) and two transmembrane proteins (LptF and LptG).</text>
</comment>
<evidence type="ECO:0000256" key="13">
    <source>
        <dbReference type="ARBA" id="ARBA00024818"/>
    </source>
</evidence>
<dbReference type="SUPFAM" id="SSF52540">
    <property type="entry name" value="P-loop containing nucleoside triphosphate hydrolases"/>
    <property type="match status" value="1"/>
</dbReference>
<keyword evidence="8" id="KW-0997">Cell inner membrane</keyword>
<evidence type="ECO:0000256" key="12">
    <source>
        <dbReference type="ARBA" id="ARBA00023136"/>
    </source>
</evidence>
<gene>
    <name evidence="17" type="ORF">SS37A_02540</name>
</gene>
<keyword evidence="18" id="KW-1185">Reference proteome</keyword>
<proteinExistence type="inferred from homology"/>
<dbReference type="PROSITE" id="PS50893">
    <property type="entry name" value="ABC_TRANSPORTER_2"/>
    <property type="match status" value="1"/>
</dbReference>
<evidence type="ECO:0000259" key="16">
    <source>
        <dbReference type="PROSITE" id="PS50893"/>
    </source>
</evidence>
<keyword evidence="5" id="KW-0813">Transport</keyword>
<reference evidence="17 18" key="1">
    <citation type="journal article" date="2023" name="Int. J. Syst. Evol. Microbiol.">
        <title>Methylocystis iwaonis sp. nov., a type II methane-oxidizing bacterium from surface soil of a rice paddy field in Japan, and emended description of the genus Methylocystis (ex Whittenbury et al. 1970) Bowman et al. 1993.</title>
        <authorList>
            <person name="Kaise H."/>
            <person name="Sawadogo J.B."/>
            <person name="Alam M.S."/>
            <person name="Ueno C."/>
            <person name="Dianou D."/>
            <person name="Shinjo R."/>
            <person name="Asakawa S."/>
        </authorList>
    </citation>
    <scope>NUCLEOTIDE SEQUENCE [LARGE SCALE GENOMIC DNA]</scope>
    <source>
        <strain evidence="17 18">SS37A-Re</strain>
    </source>
</reference>
<evidence type="ECO:0000256" key="5">
    <source>
        <dbReference type="ARBA" id="ARBA00022448"/>
    </source>
</evidence>
<evidence type="ECO:0000256" key="4">
    <source>
        <dbReference type="ARBA" id="ARBA00017803"/>
    </source>
</evidence>
<dbReference type="Pfam" id="PF00005">
    <property type="entry name" value="ABC_tran"/>
    <property type="match status" value="1"/>
</dbReference>
<dbReference type="InterPro" id="IPR051120">
    <property type="entry name" value="ABC_AA/LPS_Transport"/>
</dbReference>
<feature type="region of interest" description="Disordered" evidence="15">
    <location>
        <begin position="27"/>
        <end position="50"/>
    </location>
</feature>
<keyword evidence="11" id="KW-1278">Translocase</keyword>
<comment type="similarity">
    <text evidence="3">Belongs to the ABC transporter superfamily. Outer membrane lipopolysaccharide export (TC 1.B.42) family.</text>
</comment>
<dbReference type="InterPro" id="IPR003593">
    <property type="entry name" value="AAA+_ATPase"/>
</dbReference>
<dbReference type="InterPro" id="IPR030921">
    <property type="entry name" value="LPS_export_LptB"/>
</dbReference>
<evidence type="ECO:0000256" key="8">
    <source>
        <dbReference type="ARBA" id="ARBA00022519"/>
    </source>
</evidence>
<dbReference type="InterPro" id="IPR032823">
    <property type="entry name" value="BCA_ABC_TP_C"/>
</dbReference>
<dbReference type="PANTHER" id="PTHR45772">
    <property type="entry name" value="CONSERVED COMPONENT OF ABC TRANSPORTER FOR NATURAL AMINO ACIDS-RELATED"/>
    <property type="match status" value="1"/>
</dbReference>
<dbReference type="InterPro" id="IPR003439">
    <property type="entry name" value="ABC_transporter-like_ATP-bd"/>
</dbReference>
<evidence type="ECO:0000256" key="1">
    <source>
        <dbReference type="ARBA" id="ARBA00004496"/>
    </source>
</evidence>
<keyword evidence="12" id="KW-0472">Membrane</keyword>
<dbReference type="EMBL" id="AP027142">
    <property type="protein sequence ID" value="BDV32725.1"/>
    <property type="molecule type" value="Genomic_DNA"/>
</dbReference>
<dbReference type="RefSeq" id="WP_281929899.1">
    <property type="nucleotide sequence ID" value="NZ_AP027142.1"/>
</dbReference>
<feature type="domain" description="ABC transporter" evidence="16">
    <location>
        <begin position="97"/>
        <end position="329"/>
    </location>
</feature>
<organism evidence="17 18">
    <name type="scientific">Methylocystis iwaonis</name>
    <dbReference type="NCBI Taxonomy" id="2885079"/>
    <lineage>
        <taxon>Bacteria</taxon>
        <taxon>Pseudomonadati</taxon>
        <taxon>Pseudomonadota</taxon>
        <taxon>Alphaproteobacteria</taxon>
        <taxon>Hyphomicrobiales</taxon>
        <taxon>Methylocystaceae</taxon>
        <taxon>Methylocystis</taxon>
    </lineage>
</organism>
<dbReference type="CDD" id="cd03218">
    <property type="entry name" value="ABC_YhbG"/>
    <property type="match status" value="1"/>
</dbReference>
<accession>A0ABN6VBN7</accession>
<keyword evidence="7" id="KW-0963">Cytoplasm</keyword>
<evidence type="ECO:0000256" key="3">
    <source>
        <dbReference type="ARBA" id="ARBA00010865"/>
    </source>
</evidence>
<keyword evidence="9" id="KW-0547">Nucleotide-binding</keyword>
<evidence type="ECO:0000256" key="6">
    <source>
        <dbReference type="ARBA" id="ARBA00022475"/>
    </source>
</evidence>
<comment type="subcellular location">
    <subcellularLocation>
        <location evidence="2">Cell inner membrane</location>
        <topology evidence="2">Peripheral membrane protein</topology>
        <orientation evidence="2">Cytoplasmic side</orientation>
    </subcellularLocation>
    <subcellularLocation>
        <location evidence="1">Cytoplasm</location>
    </subcellularLocation>
</comment>
<keyword evidence="10" id="KW-0067">ATP-binding</keyword>
<evidence type="ECO:0000256" key="9">
    <source>
        <dbReference type="ARBA" id="ARBA00022741"/>
    </source>
</evidence>
<dbReference type="InterPro" id="IPR027417">
    <property type="entry name" value="P-loop_NTPase"/>
</dbReference>
<dbReference type="Gene3D" id="3.40.50.300">
    <property type="entry name" value="P-loop containing nucleotide triphosphate hydrolases"/>
    <property type="match status" value="1"/>
</dbReference>
<evidence type="ECO:0000313" key="17">
    <source>
        <dbReference type="EMBL" id="BDV32725.1"/>
    </source>
</evidence>
<protein>
    <recommendedName>
        <fullName evidence="4">Lipopolysaccharide export system ATP-binding protein LptB</fullName>
    </recommendedName>
</protein>
<comment type="function">
    <text evidence="13">Part of the ABC transporter complex LptBFG involved in the translocation of lipopolysaccharide (LPS) from the inner membrane to the outer membrane. Probably responsible for energy coupling to the transport system.</text>
</comment>
<evidence type="ECO:0000256" key="14">
    <source>
        <dbReference type="ARBA" id="ARBA00026081"/>
    </source>
</evidence>
<evidence type="ECO:0000313" key="18">
    <source>
        <dbReference type="Proteomes" id="UP001317629"/>
    </source>
</evidence>
<evidence type="ECO:0000256" key="7">
    <source>
        <dbReference type="ARBA" id="ARBA00022490"/>
    </source>
</evidence>
<feature type="compositionally biased region" description="Basic and acidic residues" evidence="15">
    <location>
        <begin position="36"/>
        <end position="50"/>
    </location>
</feature>
<evidence type="ECO:0000256" key="11">
    <source>
        <dbReference type="ARBA" id="ARBA00022967"/>
    </source>
</evidence>
<dbReference type="Proteomes" id="UP001317629">
    <property type="component" value="Chromosome"/>
</dbReference>
<dbReference type="SMART" id="SM00382">
    <property type="entry name" value="AAA"/>
    <property type="match status" value="1"/>
</dbReference>
<dbReference type="NCBIfam" id="TIGR04406">
    <property type="entry name" value="LPS_export_lptB"/>
    <property type="match status" value="1"/>
</dbReference>